<evidence type="ECO:0000313" key="2">
    <source>
        <dbReference type="EMBL" id="AXY24900.1"/>
    </source>
</evidence>
<protein>
    <submittedName>
        <fullName evidence="2">Uncharacterized protein</fullName>
    </submittedName>
</protein>
<dbReference type="EMBL" id="CP023434">
    <property type="protein sequence ID" value="AXY24900.1"/>
    <property type="molecule type" value="Genomic_DNA"/>
</dbReference>
<dbReference type="OrthoDB" id="2180620at2"/>
<gene>
    <name evidence="2" type="ORF">CL176_02045</name>
</gene>
<accession>A0A347WIJ3</accession>
<dbReference type="Proteomes" id="UP000263232">
    <property type="component" value="Chromosome"/>
</dbReference>
<evidence type="ECO:0000313" key="3">
    <source>
        <dbReference type="Proteomes" id="UP000263232"/>
    </source>
</evidence>
<feature type="coiled-coil region" evidence="1">
    <location>
        <begin position="316"/>
        <end position="343"/>
    </location>
</feature>
<dbReference type="AlphaFoldDB" id="A0A347WIJ3"/>
<proteinExistence type="predicted"/>
<dbReference type="KEGG" id="abae:CL176_02045"/>
<keyword evidence="1" id="KW-0175">Coiled coil</keyword>
<reference evidence="2 3" key="1">
    <citation type="submission" date="2017-09" db="EMBL/GenBank/DDBJ databases">
        <title>Complete genome sequence of Oxytococcus suis strain ZY16052.</title>
        <authorList>
            <person name="Li F."/>
        </authorList>
    </citation>
    <scope>NUCLEOTIDE SEQUENCE [LARGE SCALE GENOMIC DNA]</scope>
    <source>
        <strain evidence="2 3">ZY16052</strain>
    </source>
</reference>
<evidence type="ECO:0000256" key="1">
    <source>
        <dbReference type="SAM" id="Coils"/>
    </source>
</evidence>
<name>A0A347WIJ3_9LACT</name>
<sequence length="344" mass="38757">MKKTIIGNLQITPEIRATRDLPVKLWSQDVRNHEFEIYFIDENGIDMLLDDTYTVKVFLYWRKSQSKSEHEARIFNGGAAFNLDQSMISQTERVIAYVYIYHGTQSADVASFSFEVGLSAIDQGVKAIKKVYSDSFQRVADWFENEVKKYMQVFYDNDVYKIIKQVNEHTANFDNPHKVTKKQVGLGNVDNVKQATKQEFDSHNSDAVRHITQAERNTWNAKQNALTAGANISITGNAISAKWPTKADIALDNVTNEKQATESNFNNHVNNTAVHTSAADRTRWDGKQNKLVAGSNVTISGDTISSSVPNDVMHRIGDLESNYNGLSGKVTNLENRIKALETKQ</sequence>
<organism evidence="2 3">
    <name type="scientific">Suicoccus acidiformans</name>
    <dbReference type="NCBI Taxonomy" id="2036206"/>
    <lineage>
        <taxon>Bacteria</taxon>
        <taxon>Bacillati</taxon>
        <taxon>Bacillota</taxon>
        <taxon>Bacilli</taxon>
        <taxon>Lactobacillales</taxon>
        <taxon>Aerococcaceae</taxon>
        <taxon>Suicoccus</taxon>
    </lineage>
</organism>
<dbReference type="RefSeq" id="WP_118989822.1">
    <property type="nucleotide sequence ID" value="NZ_CP023434.1"/>
</dbReference>
<keyword evidence="3" id="KW-1185">Reference proteome</keyword>